<name>A0AAD4TBC5_9MAGN</name>
<proteinExistence type="inferred from homology"/>
<dbReference type="Pfam" id="PF00190">
    <property type="entry name" value="Cupin_1"/>
    <property type="match status" value="2"/>
</dbReference>
<dbReference type="InterPro" id="IPR011051">
    <property type="entry name" value="RmlC_Cupin_sf"/>
</dbReference>
<gene>
    <name evidence="5" type="ORF">MKW98_003575</name>
</gene>
<dbReference type="InterPro" id="IPR050253">
    <property type="entry name" value="Seed_Storage-Functional"/>
</dbReference>
<dbReference type="SUPFAM" id="SSF51182">
    <property type="entry name" value="RmlC-like cupins"/>
    <property type="match status" value="2"/>
</dbReference>
<dbReference type="InterPro" id="IPR014710">
    <property type="entry name" value="RmlC-like_jellyroll"/>
</dbReference>
<keyword evidence="6" id="KW-1185">Reference proteome</keyword>
<keyword evidence="3" id="KW-0732">Signal</keyword>
<evidence type="ECO:0000259" key="4">
    <source>
        <dbReference type="SMART" id="SM00835"/>
    </source>
</evidence>
<dbReference type="SMART" id="SM00835">
    <property type="entry name" value="Cupin_1"/>
    <property type="match status" value="2"/>
</dbReference>
<evidence type="ECO:0000256" key="3">
    <source>
        <dbReference type="SAM" id="SignalP"/>
    </source>
</evidence>
<feature type="chain" id="PRO_5042100900" description="Cupin type-1 domain-containing protein" evidence="3">
    <location>
        <begin position="26"/>
        <end position="514"/>
    </location>
</feature>
<dbReference type="AlphaFoldDB" id="A0AAD4TBC5"/>
<feature type="region of interest" description="Disordered" evidence="2">
    <location>
        <begin position="63"/>
        <end position="92"/>
    </location>
</feature>
<feature type="domain" description="Cupin type-1" evidence="4">
    <location>
        <begin position="97"/>
        <end position="255"/>
    </location>
</feature>
<feature type="region of interest" description="Disordered" evidence="2">
    <location>
        <begin position="278"/>
        <end position="301"/>
    </location>
</feature>
<dbReference type="PANTHER" id="PTHR31189">
    <property type="entry name" value="OS03G0336100 PROTEIN-RELATED"/>
    <property type="match status" value="1"/>
</dbReference>
<evidence type="ECO:0000313" key="6">
    <source>
        <dbReference type="Proteomes" id="UP001202328"/>
    </source>
</evidence>
<feature type="compositionally biased region" description="Basic and acidic residues" evidence="2">
    <location>
        <begin position="72"/>
        <end position="86"/>
    </location>
</feature>
<organism evidence="5 6">
    <name type="scientific">Papaver atlanticum</name>
    <dbReference type="NCBI Taxonomy" id="357466"/>
    <lineage>
        <taxon>Eukaryota</taxon>
        <taxon>Viridiplantae</taxon>
        <taxon>Streptophyta</taxon>
        <taxon>Embryophyta</taxon>
        <taxon>Tracheophyta</taxon>
        <taxon>Spermatophyta</taxon>
        <taxon>Magnoliopsida</taxon>
        <taxon>Ranunculales</taxon>
        <taxon>Papaveraceae</taxon>
        <taxon>Papaveroideae</taxon>
        <taxon>Papaver</taxon>
    </lineage>
</organism>
<dbReference type="CDD" id="cd02245">
    <property type="entry name" value="cupin_7S_vicilin-like_C"/>
    <property type="match status" value="1"/>
</dbReference>
<dbReference type="EMBL" id="JAJJMB010003633">
    <property type="protein sequence ID" value="KAI3947012.1"/>
    <property type="molecule type" value="Genomic_DNA"/>
</dbReference>
<protein>
    <recommendedName>
        <fullName evidence="4">Cupin type-1 domain-containing protein</fullName>
    </recommendedName>
</protein>
<reference evidence="5" key="1">
    <citation type="submission" date="2022-04" db="EMBL/GenBank/DDBJ databases">
        <title>A functionally conserved STORR gene fusion in Papaver species that diverged 16.8 million years ago.</title>
        <authorList>
            <person name="Catania T."/>
        </authorList>
    </citation>
    <scope>NUCLEOTIDE SEQUENCE</scope>
    <source>
        <strain evidence="5">S-188037</strain>
    </source>
</reference>
<dbReference type="Gene3D" id="2.60.120.10">
    <property type="entry name" value="Jelly Rolls"/>
    <property type="match status" value="2"/>
</dbReference>
<dbReference type="CDD" id="cd02244">
    <property type="entry name" value="cupin_7S_vicilin-like_N"/>
    <property type="match status" value="1"/>
</dbReference>
<dbReference type="PANTHER" id="PTHR31189:SF41">
    <property type="entry name" value="VICILIN C72"/>
    <property type="match status" value="1"/>
</dbReference>
<accession>A0AAD4TBC5</accession>
<dbReference type="InterPro" id="IPR006045">
    <property type="entry name" value="Cupin_1"/>
</dbReference>
<sequence length="514" mass="59515">MMKTKSFHFILFLLLSILLLSATLSLCHHDHDHNLRQCRERCEEKQKYQQKRCLRDCQEKYGGTGWESTEEERERSTHEYNSRWEEEQQEQQQNNPYFFDEDSFNDRFRTQEGYIRVSQRFSKKSKLLQGFDNYRFSFFEANPHTFVVPNHIDAEYILYVVKGKGTISLVNQENRETYSLERGDVLRIPAGTMLNVVNRDGKQKLQFAEFFQSISVPGKFRDYIGMGGQNPESYFNSFSGEVLQAAFNTPRDQIQRLFGQQKKGMIIKASEEQIKAISKHASESHQKRKGKSSGGPFKLLQKSPVHSNKYGKLIQVDGNDYNQLQDLDMSVTFTNITKGGMMAPFYNTKSSRFVMVVKGQGYFEMACPHISKTQQRGQRTQEQEETEQEGVHYQRISAQLRPRTAFVIPAGHPTTIIASNNENLQMVVYGINVRDNQKNFLAGKENVMNQISREAKELGFNVEATEVEEIFNNQKESFFLPGPQQQQQQQQKQQKGEDGVHHVPLSSIYDFAAF</sequence>
<comment type="caution">
    <text evidence="5">The sequence shown here is derived from an EMBL/GenBank/DDBJ whole genome shotgun (WGS) entry which is preliminary data.</text>
</comment>
<feature type="domain" description="Cupin type-1" evidence="4">
    <location>
        <begin position="297"/>
        <end position="468"/>
    </location>
</feature>
<evidence type="ECO:0000256" key="1">
    <source>
        <dbReference type="ARBA" id="ARBA00023597"/>
    </source>
</evidence>
<evidence type="ECO:0000256" key="2">
    <source>
        <dbReference type="SAM" id="MobiDB-lite"/>
    </source>
</evidence>
<feature type="signal peptide" evidence="3">
    <location>
        <begin position="1"/>
        <end position="25"/>
    </location>
</feature>
<comment type="similarity">
    <text evidence="1">Belongs to the 7S seed storage protein family.</text>
</comment>
<evidence type="ECO:0000313" key="5">
    <source>
        <dbReference type="EMBL" id="KAI3947012.1"/>
    </source>
</evidence>
<dbReference type="Proteomes" id="UP001202328">
    <property type="component" value="Unassembled WGS sequence"/>
</dbReference>